<name>A0AAV8P8D4_ENSVE</name>
<dbReference type="EMBL" id="JAQQAF010000008">
    <property type="protein sequence ID" value="KAJ8467922.1"/>
    <property type="molecule type" value="Genomic_DNA"/>
</dbReference>
<keyword evidence="2" id="KW-1185">Reference proteome</keyword>
<evidence type="ECO:0000313" key="2">
    <source>
        <dbReference type="Proteomes" id="UP001222027"/>
    </source>
</evidence>
<accession>A0AAV8P8D4</accession>
<protein>
    <submittedName>
        <fullName evidence="1">Uncharacterized protein</fullName>
    </submittedName>
</protein>
<dbReference type="Proteomes" id="UP001222027">
    <property type="component" value="Unassembled WGS sequence"/>
</dbReference>
<gene>
    <name evidence="1" type="ORF">OPV22_030474</name>
</gene>
<organism evidence="1 2">
    <name type="scientific">Ensete ventricosum</name>
    <name type="common">Abyssinian banana</name>
    <name type="synonym">Musa ensete</name>
    <dbReference type="NCBI Taxonomy" id="4639"/>
    <lineage>
        <taxon>Eukaryota</taxon>
        <taxon>Viridiplantae</taxon>
        <taxon>Streptophyta</taxon>
        <taxon>Embryophyta</taxon>
        <taxon>Tracheophyta</taxon>
        <taxon>Spermatophyta</taxon>
        <taxon>Magnoliopsida</taxon>
        <taxon>Liliopsida</taxon>
        <taxon>Zingiberales</taxon>
        <taxon>Musaceae</taxon>
        <taxon>Ensete</taxon>
    </lineage>
</organism>
<reference evidence="1 2" key="1">
    <citation type="submission" date="2022-12" db="EMBL/GenBank/DDBJ databases">
        <title>Chromosome-scale assembly of the Ensete ventricosum genome.</title>
        <authorList>
            <person name="Dussert Y."/>
            <person name="Stocks J."/>
            <person name="Wendawek A."/>
            <person name="Woldeyes F."/>
            <person name="Nichols R.A."/>
            <person name="Borrell J.S."/>
        </authorList>
    </citation>
    <scope>NUCLEOTIDE SEQUENCE [LARGE SCALE GENOMIC DNA]</scope>
    <source>
        <strain evidence="2">cv. Maze</strain>
        <tissue evidence="1">Seeds</tissue>
    </source>
</reference>
<comment type="caution">
    <text evidence="1">The sequence shown here is derived from an EMBL/GenBank/DDBJ whole genome shotgun (WGS) entry which is preliminary data.</text>
</comment>
<sequence length="73" mass="8499">MRERLEPLLLGNELSQYQAVSASAMEAILAMGILRSHLQQDFGRLHFIFGWLIDFTLKRVIYLFEACTKKKLQ</sequence>
<proteinExistence type="predicted"/>
<evidence type="ECO:0000313" key="1">
    <source>
        <dbReference type="EMBL" id="KAJ8467922.1"/>
    </source>
</evidence>
<dbReference type="AlphaFoldDB" id="A0AAV8P8D4"/>